<sequence>MPERPRQQRWERTRAALLEAAVTVLVEDGYARTTLQEVQSRAEVSRGALLHHFGSKAELLAAAIHHIAGRQVEHVREGARALPGGEERTGAALALFREVMSGPLFLAGLELWLAARTDEALRDALLPAEREIGRALHEVFADAFPGLAAGDGRGAVRYESLLALLRGLALTSVLRSDREIEDEVLRLWEEEARRGARGG</sequence>
<dbReference type="EMBL" id="JADOUA010000001">
    <property type="protein sequence ID" value="MBG6090353.1"/>
    <property type="molecule type" value="Genomic_DNA"/>
</dbReference>
<dbReference type="PANTHER" id="PTHR30055">
    <property type="entry name" value="HTH-TYPE TRANSCRIPTIONAL REGULATOR RUTR"/>
    <property type="match status" value="1"/>
</dbReference>
<dbReference type="PANTHER" id="PTHR30055:SF226">
    <property type="entry name" value="HTH-TYPE TRANSCRIPTIONAL REGULATOR PKSA"/>
    <property type="match status" value="1"/>
</dbReference>
<comment type="caution">
    <text evidence="4">The sequence shown here is derived from an EMBL/GenBank/DDBJ whole genome shotgun (WGS) entry which is preliminary data.</text>
</comment>
<proteinExistence type="predicted"/>
<dbReference type="InterPro" id="IPR009057">
    <property type="entry name" value="Homeodomain-like_sf"/>
</dbReference>
<reference evidence="4" key="1">
    <citation type="submission" date="2020-11" db="EMBL/GenBank/DDBJ databases">
        <title>Sequencing the genomes of 1000 actinobacteria strains.</title>
        <authorList>
            <person name="Klenk H.-P."/>
        </authorList>
    </citation>
    <scope>NUCLEOTIDE SEQUENCE</scope>
    <source>
        <strain evidence="4">DSM 43175</strain>
    </source>
</reference>
<dbReference type="RefSeq" id="WP_197012823.1">
    <property type="nucleotide sequence ID" value="NZ_BAABES010000016.1"/>
</dbReference>
<evidence type="ECO:0000256" key="1">
    <source>
        <dbReference type="ARBA" id="ARBA00023125"/>
    </source>
</evidence>
<keyword evidence="1 2" id="KW-0238">DNA-binding</keyword>
<dbReference type="PRINTS" id="PR00455">
    <property type="entry name" value="HTHTETR"/>
</dbReference>
<dbReference type="InterPro" id="IPR001647">
    <property type="entry name" value="HTH_TetR"/>
</dbReference>
<dbReference type="GO" id="GO:0000976">
    <property type="term" value="F:transcription cis-regulatory region binding"/>
    <property type="evidence" value="ECO:0007669"/>
    <property type="project" value="TreeGrafter"/>
</dbReference>
<evidence type="ECO:0000313" key="5">
    <source>
        <dbReference type="Proteomes" id="UP000614047"/>
    </source>
</evidence>
<organism evidence="4 5">
    <name type="scientific">Actinomadura viridis</name>
    <dbReference type="NCBI Taxonomy" id="58110"/>
    <lineage>
        <taxon>Bacteria</taxon>
        <taxon>Bacillati</taxon>
        <taxon>Actinomycetota</taxon>
        <taxon>Actinomycetes</taxon>
        <taxon>Streptosporangiales</taxon>
        <taxon>Thermomonosporaceae</taxon>
        <taxon>Actinomadura</taxon>
    </lineage>
</organism>
<keyword evidence="5" id="KW-1185">Reference proteome</keyword>
<gene>
    <name evidence="4" type="ORF">IW256_004466</name>
</gene>
<dbReference type="InterPro" id="IPR050109">
    <property type="entry name" value="HTH-type_TetR-like_transc_reg"/>
</dbReference>
<evidence type="ECO:0000256" key="2">
    <source>
        <dbReference type="PROSITE-ProRule" id="PRU00335"/>
    </source>
</evidence>
<name>A0A931DPG3_9ACTN</name>
<dbReference type="AlphaFoldDB" id="A0A931DPG3"/>
<dbReference type="Gene3D" id="1.10.357.10">
    <property type="entry name" value="Tetracycline Repressor, domain 2"/>
    <property type="match status" value="1"/>
</dbReference>
<dbReference type="GO" id="GO:0003700">
    <property type="term" value="F:DNA-binding transcription factor activity"/>
    <property type="evidence" value="ECO:0007669"/>
    <property type="project" value="TreeGrafter"/>
</dbReference>
<evidence type="ECO:0000259" key="3">
    <source>
        <dbReference type="PROSITE" id="PS50977"/>
    </source>
</evidence>
<feature type="domain" description="HTH tetR-type" evidence="3">
    <location>
        <begin position="11"/>
        <end position="71"/>
    </location>
</feature>
<feature type="DNA-binding region" description="H-T-H motif" evidence="2">
    <location>
        <begin position="34"/>
        <end position="53"/>
    </location>
</feature>
<dbReference type="PROSITE" id="PS50977">
    <property type="entry name" value="HTH_TETR_2"/>
    <property type="match status" value="1"/>
</dbReference>
<dbReference type="Proteomes" id="UP000614047">
    <property type="component" value="Unassembled WGS sequence"/>
</dbReference>
<accession>A0A931DPG3</accession>
<dbReference type="Pfam" id="PF00440">
    <property type="entry name" value="TetR_N"/>
    <property type="match status" value="1"/>
</dbReference>
<evidence type="ECO:0000313" key="4">
    <source>
        <dbReference type="EMBL" id="MBG6090353.1"/>
    </source>
</evidence>
<protein>
    <submittedName>
        <fullName evidence="4">AcrR family transcriptional regulator</fullName>
    </submittedName>
</protein>
<dbReference type="SUPFAM" id="SSF46689">
    <property type="entry name" value="Homeodomain-like"/>
    <property type="match status" value="1"/>
</dbReference>